<dbReference type="PANTHER" id="PTHR43000">
    <property type="entry name" value="DTDP-D-GLUCOSE 4,6-DEHYDRATASE-RELATED"/>
    <property type="match status" value="1"/>
</dbReference>
<accession>A0A0G0H9K4</accession>
<dbReference type="EMBL" id="LBTJ01000002">
    <property type="protein sequence ID" value="KKQ38817.1"/>
    <property type="molecule type" value="Genomic_DNA"/>
</dbReference>
<dbReference type="Proteomes" id="UP000034471">
    <property type="component" value="Unassembled WGS sequence"/>
</dbReference>
<dbReference type="AlphaFoldDB" id="A0A0G0H9K4"/>
<evidence type="ECO:0000313" key="2">
    <source>
        <dbReference type="EMBL" id="KKQ38817.1"/>
    </source>
</evidence>
<evidence type="ECO:0000259" key="1">
    <source>
        <dbReference type="Pfam" id="PF16363"/>
    </source>
</evidence>
<dbReference type="SUPFAM" id="SSF51735">
    <property type="entry name" value="NAD(P)-binding Rossmann-fold domains"/>
    <property type="match status" value="1"/>
</dbReference>
<evidence type="ECO:0000313" key="3">
    <source>
        <dbReference type="Proteomes" id="UP000034471"/>
    </source>
</evidence>
<dbReference type="Gene3D" id="3.90.25.10">
    <property type="entry name" value="UDP-galactose 4-epimerase, domain 1"/>
    <property type="match status" value="1"/>
</dbReference>
<organism evidence="2 3">
    <name type="scientific">Candidatus Roizmanbacteria bacterium GW2011_GWA2_37_7</name>
    <dbReference type="NCBI Taxonomy" id="1618481"/>
    <lineage>
        <taxon>Bacteria</taxon>
        <taxon>Candidatus Roizmaniibacteriota</taxon>
    </lineage>
</organism>
<feature type="domain" description="NAD(P)-binding" evidence="1">
    <location>
        <begin position="16"/>
        <end position="318"/>
    </location>
</feature>
<dbReference type="Pfam" id="PF16363">
    <property type="entry name" value="GDP_Man_Dehyd"/>
    <property type="match status" value="1"/>
</dbReference>
<proteinExistence type="predicted"/>
<comment type="caution">
    <text evidence="2">The sequence shown here is derived from an EMBL/GenBank/DDBJ whole genome shotgun (WGS) entry which is preliminary data.</text>
</comment>
<protein>
    <submittedName>
        <fullName evidence="2">UDP-glucose 4-epimerase</fullName>
    </submittedName>
</protein>
<dbReference type="STRING" id="1618481.US54_C0002G0005"/>
<dbReference type="InterPro" id="IPR016040">
    <property type="entry name" value="NAD(P)-bd_dom"/>
</dbReference>
<name>A0A0G0H9K4_9BACT</name>
<gene>
    <name evidence="2" type="ORF">US54_C0002G0005</name>
</gene>
<dbReference type="InterPro" id="IPR036291">
    <property type="entry name" value="NAD(P)-bd_dom_sf"/>
</dbReference>
<dbReference type="Gene3D" id="3.40.50.720">
    <property type="entry name" value="NAD(P)-binding Rossmann-like Domain"/>
    <property type="match status" value="1"/>
</dbReference>
<sequence>MYNGTNMPTLKGKRVLVTGGAGFIGSHLVDRIIKEQIRSLCVVDNYFLGTNDNLNFASQNFPSLKIFKQDITNVEKIQTILRKENIDVVFNLAAIPLLTSLEKPVFTVNSIINSSMTFCELLRKKLFETLIHFSSSEVYGTAQYVPMDEKHPMEPCTPYAAAKAAADHLVLSYVKTFNIDASIVRPFNNYGPRQNKGDYAAIIPIVVQNILLKKPIIIYGDGRQTRDFIFVRDVADATIAIYNEPRARRKQINIAAGKETSVLDLVHTIVDIMHADTKIVYKPARQGDVRRHFADISLAKKLINFQPSTDIEQGLRETVEWYKNSL</sequence>
<dbReference type="PATRIC" id="fig|1618481.3.peg.70"/>
<reference evidence="2 3" key="1">
    <citation type="journal article" date="2015" name="Nature">
        <title>rRNA introns, odd ribosomes, and small enigmatic genomes across a large radiation of phyla.</title>
        <authorList>
            <person name="Brown C.T."/>
            <person name="Hug L.A."/>
            <person name="Thomas B.C."/>
            <person name="Sharon I."/>
            <person name="Castelle C.J."/>
            <person name="Singh A."/>
            <person name="Wilkins M.J."/>
            <person name="Williams K.H."/>
            <person name="Banfield J.F."/>
        </authorList>
    </citation>
    <scope>NUCLEOTIDE SEQUENCE [LARGE SCALE GENOMIC DNA]</scope>
</reference>